<dbReference type="EMBL" id="JBANAX010000422">
    <property type="protein sequence ID" value="KAL1209277.1"/>
    <property type="molecule type" value="Genomic_DNA"/>
</dbReference>
<accession>A0ABD1ARA2</accession>
<evidence type="ECO:0000313" key="2">
    <source>
        <dbReference type="Proteomes" id="UP001558713"/>
    </source>
</evidence>
<organism evidence="1 2">
    <name type="scientific">Cardamine amara subsp. amara</name>
    <dbReference type="NCBI Taxonomy" id="228776"/>
    <lineage>
        <taxon>Eukaryota</taxon>
        <taxon>Viridiplantae</taxon>
        <taxon>Streptophyta</taxon>
        <taxon>Embryophyta</taxon>
        <taxon>Tracheophyta</taxon>
        <taxon>Spermatophyta</taxon>
        <taxon>Magnoliopsida</taxon>
        <taxon>eudicotyledons</taxon>
        <taxon>Gunneridae</taxon>
        <taxon>Pentapetalae</taxon>
        <taxon>rosids</taxon>
        <taxon>malvids</taxon>
        <taxon>Brassicales</taxon>
        <taxon>Brassicaceae</taxon>
        <taxon>Cardamineae</taxon>
        <taxon>Cardamine</taxon>
    </lineage>
</organism>
<proteinExistence type="predicted"/>
<dbReference type="AlphaFoldDB" id="A0ABD1ARA2"/>
<gene>
    <name evidence="1" type="ORF">V5N11_035342</name>
</gene>
<keyword evidence="2" id="KW-1185">Reference proteome</keyword>
<sequence length="103" mass="11809">MIEFKSSSTRTLTLLISLLPRTRREISLMTSVKRDISRAGRLTLVMRLISRQVLANRDIRRVNVPVLALLNSIMLPISCDGNDHEMKVMMYQLRNKLGNSQVL</sequence>
<reference evidence="1 2" key="1">
    <citation type="submission" date="2024-04" db="EMBL/GenBank/DDBJ databases">
        <title>Genome assembly C_amara_ONT_v2.</title>
        <authorList>
            <person name="Yant L."/>
            <person name="Moore C."/>
            <person name="Slenker M."/>
        </authorList>
    </citation>
    <scope>NUCLEOTIDE SEQUENCE [LARGE SCALE GENOMIC DNA]</scope>
    <source>
        <tissue evidence="1">Leaf</tissue>
    </source>
</reference>
<protein>
    <submittedName>
        <fullName evidence="1">Uncharacterized protein</fullName>
    </submittedName>
</protein>
<comment type="caution">
    <text evidence="1">The sequence shown here is derived from an EMBL/GenBank/DDBJ whole genome shotgun (WGS) entry which is preliminary data.</text>
</comment>
<dbReference type="Proteomes" id="UP001558713">
    <property type="component" value="Unassembled WGS sequence"/>
</dbReference>
<evidence type="ECO:0000313" key="1">
    <source>
        <dbReference type="EMBL" id="KAL1209277.1"/>
    </source>
</evidence>
<name>A0ABD1ARA2_CARAN</name>